<keyword evidence="2" id="KW-0472">Membrane</keyword>
<dbReference type="AlphaFoldDB" id="A0A9P0P1L4"/>
<sequence>MSLVTKVLLNWKILLFGFTLFVSVCIINTQIAVVPISCLTFILSTVLVWFISVCVTFVCLHKLLQRNEPVEVVMCPKWIRKAKGQVKPNSEKVKVLSEDIDKYFITKWYQYVTEDESFSNELKLFLEEVINRFIDVQLSIDTKVLLHGALNIYLKHLKEFRRSLRRQQKYNGSLEELYRYSHLCSTNHKPKDYFLHQLTTNVLHHFINSELWNSLPCQILVSILARKLLAYILKVTSNPDVLNYVVLSSVASGDVKKKYELDKYARIKILTLEDKTKKVVEDTKKVLGSSEKVHDTVDGAEAVSTDLNEKILVKKVDKSKRDIKQYRGAVPKIHSDVRKRKKFDMKKDIDLGVDPIEWSKVVSDPVKIYEPKNHKTTKTWCDSKDLALGVSLGQDPLDLMCSESVRTAAKPIFISAKNEQDSAAHAANQFLNEVKHTTQTTVEDFKKSIKPISDATVNTLHNIKDLQESTMNKIGDFQDEAAGMVEGILDFGRAGLRKGLRLTGLHDNIDHAKSSLQQASRPPPTAGQLIPGQGRKRAGAGRMNRSDSRERTVSEDSVDNIWINPLQMDSPNFDGHILLEKPVEKVEAKEATERKEMQIPSISTEDADSMDMRSDSPDPEYEDTADLASSIAKLRSLLQQRSSESSMSTPALSPIFLEAKYYGTKRGKLGCKPKLPCLGFHRPPEIEEQTAVAAAGPSRPPFAECVGGGDVDGPETTDGVMPSFYKFCAKTATGVLDKTLHTIKTALPGNAPGIEQNDNAWIFVQAELDEGDVFTRMKKLLTERKEFCTLDNEIDTAYEAIDSLDTFQLPYSPSVAFEDELDPFEVKLPVTRALVDIICELLADTSSPFVQEPIVKGFLLMLGPTMEHFLVRQVDKMVEKLCVELIRIPDKTNQTTLDLEMTTYMDALLESLPESVKMTFGRHPLSQAVSVFVSSMQNESINRDVALQLLELLALKLIEECSQLSPPAFA</sequence>
<organism evidence="4 5">
    <name type="scientific">Acanthoscelides obtectus</name>
    <name type="common">Bean weevil</name>
    <name type="synonym">Bruchus obtectus</name>
    <dbReference type="NCBI Taxonomy" id="200917"/>
    <lineage>
        <taxon>Eukaryota</taxon>
        <taxon>Metazoa</taxon>
        <taxon>Ecdysozoa</taxon>
        <taxon>Arthropoda</taxon>
        <taxon>Hexapoda</taxon>
        <taxon>Insecta</taxon>
        <taxon>Pterygota</taxon>
        <taxon>Neoptera</taxon>
        <taxon>Endopterygota</taxon>
        <taxon>Coleoptera</taxon>
        <taxon>Polyphaga</taxon>
        <taxon>Cucujiformia</taxon>
        <taxon>Chrysomeloidea</taxon>
        <taxon>Chrysomelidae</taxon>
        <taxon>Bruchinae</taxon>
        <taxon>Bruchini</taxon>
        <taxon>Acanthoscelides</taxon>
    </lineage>
</organism>
<evidence type="ECO:0000256" key="2">
    <source>
        <dbReference type="SAM" id="Phobius"/>
    </source>
</evidence>
<dbReference type="Proteomes" id="UP001152888">
    <property type="component" value="Unassembled WGS sequence"/>
</dbReference>
<comment type="caution">
    <text evidence="4">The sequence shown here is derived from an EMBL/GenBank/DDBJ whole genome shotgun (WGS) entry which is preliminary data.</text>
</comment>
<proteinExistence type="predicted"/>
<dbReference type="Pfam" id="PF02194">
    <property type="entry name" value="PXA"/>
    <property type="match status" value="1"/>
</dbReference>
<keyword evidence="5" id="KW-1185">Reference proteome</keyword>
<dbReference type="OrthoDB" id="5582218at2759"/>
<evidence type="ECO:0000313" key="5">
    <source>
        <dbReference type="Proteomes" id="UP001152888"/>
    </source>
</evidence>
<protein>
    <recommendedName>
        <fullName evidence="3">PXA domain-containing protein</fullName>
    </recommendedName>
</protein>
<reference evidence="4" key="1">
    <citation type="submission" date="2022-03" db="EMBL/GenBank/DDBJ databases">
        <authorList>
            <person name="Sayadi A."/>
        </authorList>
    </citation>
    <scope>NUCLEOTIDE SEQUENCE</scope>
</reference>
<feature type="region of interest" description="Disordered" evidence="1">
    <location>
        <begin position="513"/>
        <end position="555"/>
    </location>
</feature>
<dbReference type="PANTHER" id="PTHR22775">
    <property type="entry name" value="SORTING NEXIN"/>
    <property type="match status" value="1"/>
</dbReference>
<keyword evidence="2" id="KW-1133">Transmembrane helix</keyword>
<accession>A0A9P0P1L4</accession>
<evidence type="ECO:0000256" key="1">
    <source>
        <dbReference type="SAM" id="MobiDB-lite"/>
    </source>
</evidence>
<gene>
    <name evidence="4" type="ORF">ACAOBT_LOCUS6684</name>
</gene>
<feature type="region of interest" description="Disordered" evidence="1">
    <location>
        <begin position="589"/>
        <end position="625"/>
    </location>
</feature>
<dbReference type="EMBL" id="CAKOFQ010006730">
    <property type="protein sequence ID" value="CAH1966138.1"/>
    <property type="molecule type" value="Genomic_DNA"/>
</dbReference>
<dbReference type="PANTHER" id="PTHR22775:SF48">
    <property type="entry name" value="SORTING NEXIN-25"/>
    <property type="match status" value="1"/>
</dbReference>
<feature type="transmembrane region" description="Helical" evidence="2">
    <location>
        <begin position="39"/>
        <end position="60"/>
    </location>
</feature>
<feature type="transmembrane region" description="Helical" evidence="2">
    <location>
        <begin position="12"/>
        <end position="33"/>
    </location>
</feature>
<feature type="domain" description="PXA" evidence="3">
    <location>
        <begin position="102"/>
        <end position="247"/>
    </location>
</feature>
<evidence type="ECO:0000259" key="3">
    <source>
        <dbReference type="Pfam" id="PF02194"/>
    </source>
</evidence>
<feature type="compositionally biased region" description="Basic and acidic residues" evidence="1">
    <location>
        <begin position="544"/>
        <end position="554"/>
    </location>
</feature>
<keyword evidence="2" id="KW-0812">Transmembrane</keyword>
<name>A0A9P0P1L4_ACAOB</name>
<dbReference type="InterPro" id="IPR003114">
    <property type="entry name" value="Phox_assoc"/>
</dbReference>
<evidence type="ECO:0000313" key="4">
    <source>
        <dbReference type="EMBL" id="CAH1966138.1"/>
    </source>
</evidence>
<dbReference type="GO" id="GO:0035091">
    <property type="term" value="F:phosphatidylinositol binding"/>
    <property type="evidence" value="ECO:0007669"/>
    <property type="project" value="TreeGrafter"/>
</dbReference>